<proteinExistence type="predicted"/>
<feature type="region of interest" description="Disordered" evidence="1">
    <location>
        <begin position="1"/>
        <end position="21"/>
    </location>
</feature>
<dbReference type="EMBL" id="UGRU01000001">
    <property type="protein sequence ID" value="SUA45738.1"/>
    <property type="molecule type" value="Genomic_DNA"/>
</dbReference>
<evidence type="ECO:0000313" key="2">
    <source>
        <dbReference type="EMBL" id="SUA45738.1"/>
    </source>
</evidence>
<evidence type="ECO:0000256" key="1">
    <source>
        <dbReference type="SAM" id="MobiDB-lite"/>
    </source>
</evidence>
<organism evidence="2 3">
    <name type="scientific">Nocardia africana</name>
    <dbReference type="NCBI Taxonomy" id="134964"/>
    <lineage>
        <taxon>Bacteria</taxon>
        <taxon>Bacillati</taxon>
        <taxon>Actinomycetota</taxon>
        <taxon>Actinomycetes</taxon>
        <taxon>Mycobacteriales</taxon>
        <taxon>Nocardiaceae</taxon>
        <taxon>Nocardia</taxon>
    </lineage>
</organism>
<dbReference type="AlphaFoldDB" id="A0A378WWZ9"/>
<evidence type="ECO:0000313" key="3">
    <source>
        <dbReference type="Proteomes" id="UP000255082"/>
    </source>
</evidence>
<name>A0A378WWZ9_9NOCA</name>
<sequence length="214" mass="22946">MASTARARRTSPRTGTSKSGADALRRTRCLGDLGSRGRLYTPRASITKWAAAAPEYCSCAVMRLPGGSASSTAEEELRRYVPLLTGQASPTARRALFEAIGNLSGVAAFSAFDIADYRDAEQRFRFALWCADTAGSWELRASTLADMARKVAYVGSADDALSLIASTPNTVRSPSPATPPTPTTSSPSPTDHNCWCTKRSTPKAETSRRPRNHT</sequence>
<protein>
    <submittedName>
        <fullName evidence="2">Uncharacterized protein</fullName>
    </submittedName>
</protein>
<accession>A0A378WWZ9</accession>
<dbReference type="Proteomes" id="UP000255082">
    <property type="component" value="Unassembled WGS sequence"/>
</dbReference>
<feature type="compositionally biased region" description="Basic residues" evidence="1">
    <location>
        <begin position="1"/>
        <end position="11"/>
    </location>
</feature>
<reference evidence="2 3" key="1">
    <citation type="submission" date="2018-06" db="EMBL/GenBank/DDBJ databases">
        <authorList>
            <consortium name="Pathogen Informatics"/>
            <person name="Doyle S."/>
        </authorList>
    </citation>
    <scope>NUCLEOTIDE SEQUENCE [LARGE SCALE GENOMIC DNA]</scope>
    <source>
        <strain evidence="2 3">NCTC13184</strain>
    </source>
</reference>
<gene>
    <name evidence="2" type="ORF">NCTC13184_04262</name>
</gene>
<feature type="region of interest" description="Disordered" evidence="1">
    <location>
        <begin position="167"/>
        <end position="214"/>
    </location>
</feature>